<keyword evidence="2" id="KW-1185">Reference proteome</keyword>
<reference evidence="1 2" key="1">
    <citation type="journal article" date="2019" name="Nat. Ecol. Evol.">
        <title>Megaphylogeny resolves global patterns of mushroom evolution.</title>
        <authorList>
            <person name="Varga T."/>
            <person name="Krizsan K."/>
            <person name="Foldi C."/>
            <person name="Dima B."/>
            <person name="Sanchez-Garcia M."/>
            <person name="Sanchez-Ramirez S."/>
            <person name="Szollosi G.J."/>
            <person name="Szarkandi J.G."/>
            <person name="Papp V."/>
            <person name="Albert L."/>
            <person name="Andreopoulos W."/>
            <person name="Angelini C."/>
            <person name="Antonin V."/>
            <person name="Barry K.W."/>
            <person name="Bougher N.L."/>
            <person name="Buchanan P."/>
            <person name="Buyck B."/>
            <person name="Bense V."/>
            <person name="Catcheside P."/>
            <person name="Chovatia M."/>
            <person name="Cooper J."/>
            <person name="Damon W."/>
            <person name="Desjardin D."/>
            <person name="Finy P."/>
            <person name="Geml J."/>
            <person name="Haridas S."/>
            <person name="Hughes K."/>
            <person name="Justo A."/>
            <person name="Karasinski D."/>
            <person name="Kautmanova I."/>
            <person name="Kiss B."/>
            <person name="Kocsube S."/>
            <person name="Kotiranta H."/>
            <person name="LaButti K.M."/>
            <person name="Lechner B.E."/>
            <person name="Liimatainen K."/>
            <person name="Lipzen A."/>
            <person name="Lukacs Z."/>
            <person name="Mihaltcheva S."/>
            <person name="Morgado L.N."/>
            <person name="Niskanen T."/>
            <person name="Noordeloos M.E."/>
            <person name="Ohm R.A."/>
            <person name="Ortiz-Santana B."/>
            <person name="Ovrebo C."/>
            <person name="Racz N."/>
            <person name="Riley R."/>
            <person name="Savchenko A."/>
            <person name="Shiryaev A."/>
            <person name="Soop K."/>
            <person name="Spirin V."/>
            <person name="Szebenyi C."/>
            <person name="Tomsovsky M."/>
            <person name="Tulloss R.E."/>
            <person name="Uehling J."/>
            <person name="Grigoriev I.V."/>
            <person name="Vagvolgyi C."/>
            <person name="Papp T."/>
            <person name="Martin F.M."/>
            <person name="Miettinen O."/>
            <person name="Hibbett D.S."/>
            <person name="Nagy L.G."/>
        </authorList>
    </citation>
    <scope>NUCLEOTIDE SEQUENCE [LARGE SCALE GENOMIC DNA]</scope>
    <source>
        <strain evidence="1 2">NL-1719</strain>
    </source>
</reference>
<dbReference type="Proteomes" id="UP000308600">
    <property type="component" value="Unassembled WGS sequence"/>
</dbReference>
<evidence type="ECO:0000313" key="1">
    <source>
        <dbReference type="EMBL" id="TFK70059.1"/>
    </source>
</evidence>
<name>A0ACD3AWH6_9AGAR</name>
<evidence type="ECO:0000313" key="2">
    <source>
        <dbReference type="Proteomes" id="UP000308600"/>
    </source>
</evidence>
<gene>
    <name evidence="1" type="ORF">BDN72DRAFT_959081</name>
</gene>
<protein>
    <submittedName>
        <fullName evidence="1">Uncharacterized protein</fullName>
    </submittedName>
</protein>
<organism evidence="1 2">
    <name type="scientific">Pluteus cervinus</name>
    <dbReference type="NCBI Taxonomy" id="181527"/>
    <lineage>
        <taxon>Eukaryota</taxon>
        <taxon>Fungi</taxon>
        <taxon>Dikarya</taxon>
        <taxon>Basidiomycota</taxon>
        <taxon>Agaricomycotina</taxon>
        <taxon>Agaricomycetes</taxon>
        <taxon>Agaricomycetidae</taxon>
        <taxon>Agaricales</taxon>
        <taxon>Pluteineae</taxon>
        <taxon>Pluteaceae</taxon>
        <taxon>Pluteus</taxon>
    </lineage>
</organism>
<accession>A0ACD3AWH6</accession>
<sequence length="840" mass="93601">MSAFHNPPSVLEALPQELLDAICFALIVAHDPDADLFQIVIPLLQTSRHLYKSLDPRFPASHALWRRVFRGCFDHSAVVRRAFNPNSEDYTDQLVLYNNTLACIRAGNVSSLLAADALCTAYIMLGEDDGKNRARLEAAGLYTFAKNWITTNLYLGSGTQDGWPRASSEATCAMWVMWELETRDRLLAESAVEREHFVRLILPFVFVPYRYTSAEAPPSHFTIPLPAAALSANNSSLTPSIPTAHGLYPVTRPYPPQSQVHFASRPSINYASICNAAKLLYVARRELFPFPSAPHFYPTRAAADAAGIRDVGPTVEDMNEVNAGCAVRLVGASSQSAPRSRRRDCDWYRSRQCKDHLGQDDGRRRIPGATYEPGTLDGLWQGRILYPNTFLLENLLNDPNFPTGGVTEQSLFVITKPFFVRFQEHHAFYPDEAIPSYIDGPSNTPTSTSLPPPNENMKHGWFPSPPTFPPTADIHSPFFHLPPQQINGPTTTFRVEPERGCIRVGLRVGNYTLGGREWVYKTFQRKSPAQEQQQQHRGWHTQHQREEEKVHGVGLGDDGCSRCRARDRWEEEREAQAEAAAAAAQDDAMMPLTEQDEAQFSSVGLGFDQPQQEDDDDYEDDAMDAESDLATQDDDAQSDGDEGVVDTSSGNRLYPRIRPTYDLDEDGDEEDDFGLNYPDADGDEDMEPVEGRPARLLRSRPSPRLRPRSKRTPTCRGIRDIIITGTTDYKHARAWGDYVYFGRVRQWDGLIGILRRSRAGLGDIFMYGYVVGGGGEEELMASFAGVGGQDTEAAPAAGPGQQEEEKVTGSPGCFVGNWRTLSDNPNHPPYECAFVMSRRA</sequence>
<dbReference type="EMBL" id="ML208319">
    <property type="protein sequence ID" value="TFK70059.1"/>
    <property type="molecule type" value="Genomic_DNA"/>
</dbReference>
<proteinExistence type="predicted"/>